<keyword evidence="4" id="KW-1185">Reference proteome</keyword>
<sequence length="199" mass="23117">MKMRNFIIKVVILLIQLSSVSAGDDLNFNSSYLNISLPVPLQSSIKSRISLESDFKFLFIRIAPVIYQLYFIFTNDPNDEVKKFSRYYNDSVQMILPPLLLLVPSLISPYEIYDAYTIRNLHFASIVYYFSSSASYHWVTGIILFSVATSLQFAHSDTRKYNQECSFIFKLDCVSNNEKQVKNNTNNEETARRVKDEER</sequence>
<evidence type="ECO:0000313" key="4">
    <source>
        <dbReference type="Proteomes" id="UP000789405"/>
    </source>
</evidence>
<feature type="transmembrane region" description="Helical" evidence="1">
    <location>
        <begin position="133"/>
        <end position="154"/>
    </location>
</feature>
<feature type="transmembrane region" description="Helical" evidence="1">
    <location>
        <begin position="94"/>
        <end position="113"/>
    </location>
</feature>
<keyword evidence="2" id="KW-0732">Signal</keyword>
<keyword evidence="1" id="KW-0812">Transmembrane</keyword>
<evidence type="ECO:0000256" key="2">
    <source>
        <dbReference type="SAM" id="SignalP"/>
    </source>
</evidence>
<dbReference type="Proteomes" id="UP000789405">
    <property type="component" value="Unassembled WGS sequence"/>
</dbReference>
<name>A0A9N9DR09_9GLOM</name>
<dbReference type="EMBL" id="CAJVPY010005526">
    <property type="protein sequence ID" value="CAG8644986.1"/>
    <property type="molecule type" value="Genomic_DNA"/>
</dbReference>
<feature type="signal peptide" evidence="2">
    <location>
        <begin position="1"/>
        <end position="22"/>
    </location>
</feature>
<gene>
    <name evidence="3" type="ORF">DERYTH_LOCUS9865</name>
</gene>
<dbReference type="AlphaFoldDB" id="A0A9N9DR09"/>
<keyword evidence="1" id="KW-1133">Transmembrane helix</keyword>
<comment type="caution">
    <text evidence="3">The sequence shown here is derived from an EMBL/GenBank/DDBJ whole genome shotgun (WGS) entry which is preliminary data.</text>
</comment>
<evidence type="ECO:0000313" key="3">
    <source>
        <dbReference type="EMBL" id="CAG8644986.1"/>
    </source>
</evidence>
<feature type="chain" id="PRO_5040287443" evidence="2">
    <location>
        <begin position="23"/>
        <end position="199"/>
    </location>
</feature>
<organism evidence="3 4">
    <name type="scientific">Dentiscutata erythropus</name>
    <dbReference type="NCBI Taxonomy" id="1348616"/>
    <lineage>
        <taxon>Eukaryota</taxon>
        <taxon>Fungi</taxon>
        <taxon>Fungi incertae sedis</taxon>
        <taxon>Mucoromycota</taxon>
        <taxon>Glomeromycotina</taxon>
        <taxon>Glomeromycetes</taxon>
        <taxon>Diversisporales</taxon>
        <taxon>Gigasporaceae</taxon>
        <taxon>Dentiscutata</taxon>
    </lineage>
</organism>
<evidence type="ECO:0000256" key="1">
    <source>
        <dbReference type="SAM" id="Phobius"/>
    </source>
</evidence>
<accession>A0A9N9DR09</accession>
<feature type="transmembrane region" description="Helical" evidence="1">
    <location>
        <begin position="55"/>
        <end position="73"/>
    </location>
</feature>
<keyword evidence="1" id="KW-0472">Membrane</keyword>
<reference evidence="3" key="1">
    <citation type="submission" date="2021-06" db="EMBL/GenBank/DDBJ databases">
        <authorList>
            <person name="Kallberg Y."/>
            <person name="Tangrot J."/>
            <person name="Rosling A."/>
        </authorList>
    </citation>
    <scope>NUCLEOTIDE SEQUENCE</scope>
    <source>
        <strain evidence="3">MA453B</strain>
    </source>
</reference>
<dbReference type="OrthoDB" id="2467298at2759"/>
<proteinExistence type="predicted"/>
<protein>
    <submittedName>
        <fullName evidence="3">27100_t:CDS:1</fullName>
    </submittedName>
</protein>